<evidence type="ECO:0000256" key="3">
    <source>
        <dbReference type="ARBA" id="ARBA00022741"/>
    </source>
</evidence>
<organism evidence="11 12">
    <name type="scientific">Rubidibacter lacunae KORDI 51-2</name>
    <dbReference type="NCBI Taxonomy" id="582515"/>
    <lineage>
        <taxon>Bacteria</taxon>
        <taxon>Bacillati</taxon>
        <taxon>Cyanobacteriota</taxon>
        <taxon>Cyanophyceae</taxon>
        <taxon>Oscillatoriophycideae</taxon>
        <taxon>Chroococcales</taxon>
        <taxon>Aphanothecaceae</taxon>
        <taxon>Rubidibacter</taxon>
    </lineage>
</organism>
<evidence type="ECO:0000256" key="5">
    <source>
        <dbReference type="ARBA" id="ARBA00022840"/>
    </source>
</evidence>
<dbReference type="InterPro" id="IPR016252">
    <property type="entry name" value="Ser/Thr_kinase_SpkB"/>
</dbReference>
<dbReference type="eggNOG" id="COG0515">
    <property type="taxonomic scope" value="Bacteria"/>
</dbReference>
<evidence type="ECO:0000259" key="10">
    <source>
        <dbReference type="PROSITE" id="PS50011"/>
    </source>
</evidence>
<dbReference type="EMBL" id="ASSJ01000079">
    <property type="protein sequence ID" value="ERN40199.1"/>
    <property type="molecule type" value="Genomic_DNA"/>
</dbReference>
<evidence type="ECO:0000313" key="12">
    <source>
        <dbReference type="Proteomes" id="UP000016960"/>
    </source>
</evidence>
<feature type="domain" description="Protein kinase" evidence="10">
    <location>
        <begin position="34"/>
        <end position="302"/>
    </location>
</feature>
<dbReference type="STRING" id="582515.KR51_00031370"/>
<comment type="similarity">
    <text evidence="8">Belongs to the protein kinase superfamily. Ser/Thr protein kinase family.</text>
</comment>
<dbReference type="PATRIC" id="fig|582515.4.peg.3524"/>
<reference evidence="11 12" key="1">
    <citation type="submission" date="2013-05" db="EMBL/GenBank/DDBJ databases">
        <title>Draft genome sequence of Rubidibacter lacunae KORDI 51-2.</title>
        <authorList>
            <person name="Choi D.H."/>
            <person name="Noh J.H."/>
            <person name="Kwon K.-K."/>
            <person name="Lee J.-H."/>
            <person name="Ryu J.-Y."/>
        </authorList>
    </citation>
    <scope>NUCLEOTIDE SEQUENCE [LARGE SCALE GENOMIC DNA]</scope>
    <source>
        <strain evidence="11 12">KORDI 51-2</strain>
    </source>
</reference>
<feature type="binding site" evidence="9">
    <location>
        <position position="65"/>
    </location>
    <ligand>
        <name>ATP</name>
        <dbReference type="ChEBI" id="CHEBI:30616"/>
    </ligand>
</feature>
<comment type="catalytic activity">
    <reaction evidence="7 8">
        <text>L-seryl-[protein] + ATP = O-phospho-L-seryl-[protein] + ADP + H(+)</text>
        <dbReference type="Rhea" id="RHEA:17989"/>
        <dbReference type="Rhea" id="RHEA-COMP:9863"/>
        <dbReference type="Rhea" id="RHEA-COMP:11604"/>
        <dbReference type="ChEBI" id="CHEBI:15378"/>
        <dbReference type="ChEBI" id="CHEBI:29999"/>
        <dbReference type="ChEBI" id="CHEBI:30616"/>
        <dbReference type="ChEBI" id="CHEBI:83421"/>
        <dbReference type="ChEBI" id="CHEBI:456216"/>
        <dbReference type="EC" id="2.7.11.1"/>
    </reaction>
</comment>
<dbReference type="PANTHER" id="PTHR24363:SF0">
    <property type="entry name" value="SERINE_THREONINE KINASE LIKE DOMAIN CONTAINING 1"/>
    <property type="match status" value="1"/>
</dbReference>
<dbReference type="InterPro" id="IPR000719">
    <property type="entry name" value="Prot_kinase_dom"/>
</dbReference>
<keyword evidence="4 8" id="KW-0418">Kinase</keyword>
<keyword evidence="5 8" id="KW-0067">ATP-binding</keyword>
<dbReference type="GO" id="GO:0106310">
    <property type="term" value="F:protein serine kinase activity"/>
    <property type="evidence" value="ECO:0007669"/>
    <property type="project" value="RHEA"/>
</dbReference>
<dbReference type="GO" id="GO:0005524">
    <property type="term" value="F:ATP binding"/>
    <property type="evidence" value="ECO:0007669"/>
    <property type="project" value="UniProtKB-UniRule"/>
</dbReference>
<dbReference type="PROSITE" id="PS50011">
    <property type="entry name" value="PROTEIN_KINASE_DOM"/>
    <property type="match status" value="1"/>
</dbReference>
<dbReference type="Pfam" id="PF00069">
    <property type="entry name" value="Pkinase"/>
    <property type="match status" value="1"/>
</dbReference>
<evidence type="ECO:0000256" key="1">
    <source>
        <dbReference type="ARBA" id="ARBA00022527"/>
    </source>
</evidence>
<dbReference type="CDD" id="cd14014">
    <property type="entry name" value="STKc_PknB_like"/>
    <property type="match status" value="1"/>
</dbReference>
<evidence type="ECO:0000256" key="6">
    <source>
        <dbReference type="ARBA" id="ARBA00047899"/>
    </source>
</evidence>
<proteinExistence type="inferred from homology"/>
<evidence type="ECO:0000256" key="7">
    <source>
        <dbReference type="ARBA" id="ARBA00048679"/>
    </source>
</evidence>
<dbReference type="eggNOG" id="COG1357">
    <property type="taxonomic scope" value="Bacteria"/>
</dbReference>
<keyword evidence="1 8" id="KW-0723">Serine/threonine-protein kinase</keyword>
<accession>U5DHW4</accession>
<dbReference type="SUPFAM" id="SSF56112">
    <property type="entry name" value="Protein kinase-like (PK-like)"/>
    <property type="match status" value="1"/>
</dbReference>
<dbReference type="PIRSF" id="PIRSF000647">
    <property type="entry name" value="Ser/Thr_PK_SpkB"/>
    <property type="match status" value="1"/>
</dbReference>
<protein>
    <recommendedName>
        <fullName evidence="8">Serine/threonine-protein kinase B</fullName>
        <ecNumber evidence="8">2.7.11.1</ecNumber>
    </recommendedName>
</protein>
<dbReference type="Proteomes" id="UP000016960">
    <property type="component" value="Unassembled WGS sequence"/>
</dbReference>
<dbReference type="InterPro" id="IPR011009">
    <property type="entry name" value="Kinase-like_dom_sf"/>
</dbReference>
<keyword evidence="12" id="KW-1185">Reference proteome</keyword>
<dbReference type="PANTHER" id="PTHR24363">
    <property type="entry name" value="SERINE/THREONINE PROTEIN KINASE"/>
    <property type="match status" value="1"/>
</dbReference>
<evidence type="ECO:0000313" key="11">
    <source>
        <dbReference type="EMBL" id="ERN40199.1"/>
    </source>
</evidence>
<dbReference type="AlphaFoldDB" id="U5DHW4"/>
<dbReference type="PROSITE" id="PS00107">
    <property type="entry name" value="PROTEIN_KINASE_ATP"/>
    <property type="match status" value="1"/>
</dbReference>
<keyword evidence="2 8" id="KW-0808">Transferase</keyword>
<name>U5DHW4_9CHRO</name>
<evidence type="ECO:0000256" key="4">
    <source>
        <dbReference type="ARBA" id="ARBA00022777"/>
    </source>
</evidence>
<dbReference type="Gene3D" id="2.160.20.80">
    <property type="entry name" value="E3 ubiquitin-protein ligase SopA"/>
    <property type="match status" value="1"/>
</dbReference>
<dbReference type="InterPro" id="IPR001646">
    <property type="entry name" value="5peptide_repeat"/>
</dbReference>
<dbReference type="Pfam" id="PF00805">
    <property type="entry name" value="Pentapeptide"/>
    <property type="match status" value="2"/>
</dbReference>
<sequence length="537" mass="59480">MSYCPNPDCPQPQNPIDVDACQSCGTELVLNGRYRIGRSIGQGGFGATFIATDVSLPGEPACVIKQLRPSATSPSFMSMARELFEREAQTLGRLGSHPHIPRLLDYFEDSEQFYLVQEYVSGNNLQEEVKRNGPFTEADLKEFLSEILPMLQFVHSQQVIHRDIKPANIIRRELDRKLVLIDFGAVKNQVNAAMAAMTSDQTALTSFAVGTPGFAPAEQMAMRPVYASDIYSLGVTCIYLLTGRNPKDLDYDPTTGVLNWEQHVNISDRLKVVLRNMMEIAVRDRYQSANETLKALALESYMDGLSRGLVQQPINDSGSGDDDALRPGDKLKQYVSPQALKLAQTIREQRARRDLSGIGTWSGGRRSDEDRTGIATALYGGSPIPWNEGGMVRVKKLTAREVRDAYEGGRRDFSEQNMTQIDLQTIALPGARFHEAKLARANFRKSDLNRADFGKADLRYANFRDALLNGAYLSYANLENADLRGANLSAVNFMQANLQGANLCGANLTNAVISDAQLEQAKVNWATTRPDGKRAIW</sequence>
<dbReference type="Gene3D" id="1.10.510.10">
    <property type="entry name" value="Transferase(Phosphotransferase) domain 1"/>
    <property type="match status" value="1"/>
</dbReference>
<dbReference type="InParanoid" id="U5DHW4"/>
<dbReference type="OrthoDB" id="428645at2"/>
<dbReference type="SMART" id="SM00220">
    <property type="entry name" value="S_TKc"/>
    <property type="match status" value="1"/>
</dbReference>
<dbReference type="InterPro" id="IPR017441">
    <property type="entry name" value="Protein_kinase_ATP_BS"/>
</dbReference>
<evidence type="ECO:0000256" key="2">
    <source>
        <dbReference type="ARBA" id="ARBA00022679"/>
    </source>
</evidence>
<dbReference type="Gene3D" id="3.30.200.20">
    <property type="entry name" value="Phosphorylase Kinase, domain 1"/>
    <property type="match status" value="1"/>
</dbReference>
<evidence type="ECO:0000256" key="8">
    <source>
        <dbReference type="PIRNR" id="PIRNR000647"/>
    </source>
</evidence>
<dbReference type="RefSeq" id="WP_022608735.1">
    <property type="nucleotide sequence ID" value="NZ_ASSJ01000079.1"/>
</dbReference>
<dbReference type="NCBIfam" id="NF045510">
    <property type="entry name" value="4Cys_prefix_kin"/>
    <property type="match status" value="1"/>
</dbReference>
<dbReference type="GO" id="GO:0004674">
    <property type="term" value="F:protein serine/threonine kinase activity"/>
    <property type="evidence" value="ECO:0007669"/>
    <property type="project" value="UniProtKB-UniRule"/>
</dbReference>
<comment type="catalytic activity">
    <reaction evidence="6 8">
        <text>L-threonyl-[protein] + ATP = O-phospho-L-threonyl-[protein] + ADP + H(+)</text>
        <dbReference type="Rhea" id="RHEA:46608"/>
        <dbReference type="Rhea" id="RHEA-COMP:11060"/>
        <dbReference type="Rhea" id="RHEA-COMP:11605"/>
        <dbReference type="ChEBI" id="CHEBI:15378"/>
        <dbReference type="ChEBI" id="CHEBI:30013"/>
        <dbReference type="ChEBI" id="CHEBI:30616"/>
        <dbReference type="ChEBI" id="CHEBI:61977"/>
        <dbReference type="ChEBI" id="CHEBI:456216"/>
        <dbReference type="EC" id="2.7.11.1"/>
    </reaction>
</comment>
<evidence type="ECO:0000256" key="9">
    <source>
        <dbReference type="PROSITE-ProRule" id="PRU10141"/>
    </source>
</evidence>
<dbReference type="FunCoup" id="U5DHW4">
    <property type="interactions" value="127"/>
</dbReference>
<keyword evidence="3 8" id="KW-0547">Nucleotide-binding</keyword>
<dbReference type="EC" id="2.7.11.1" evidence="8"/>
<comment type="caution">
    <text evidence="11">The sequence shown here is derived from an EMBL/GenBank/DDBJ whole genome shotgun (WGS) entry which is preliminary data.</text>
</comment>
<dbReference type="SUPFAM" id="SSF141571">
    <property type="entry name" value="Pentapeptide repeat-like"/>
    <property type="match status" value="1"/>
</dbReference>
<gene>
    <name evidence="11" type="ORF">KR51_00031370</name>
</gene>